<dbReference type="InterPro" id="IPR012349">
    <property type="entry name" value="Split_barrel_FMN-bd"/>
</dbReference>
<keyword evidence="2" id="KW-1185">Reference proteome</keyword>
<dbReference type="InterPro" id="IPR024747">
    <property type="entry name" value="Pyridox_Oxase-rel"/>
</dbReference>
<dbReference type="SUPFAM" id="SSF50475">
    <property type="entry name" value="FMN-binding split barrel"/>
    <property type="match status" value="1"/>
</dbReference>
<dbReference type="EMBL" id="CP113836">
    <property type="protein sequence ID" value="WAL63288.1"/>
    <property type="molecule type" value="Genomic_DNA"/>
</dbReference>
<organism evidence="1 2">
    <name type="scientific">Amycolatopsis cynarae</name>
    <dbReference type="NCBI Taxonomy" id="2995223"/>
    <lineage>
        <taxon>Bacteria</taxon>
        <taxon>Bacillati</taxon>
        <taxon>Actinomycetota</taxon>
        <taxon>Actinomycetes</taxon>
        <taxon>Pseudonocardiales</taxon>
        <taxon>Pseudonocardiaceae</taxon>
        <taxon>Amycolatopsis</taxon>
    </lineage>
</organism>
<dbReference type="Pfam" id="PF12900">
    <property type="entry name" value="Pyridox_ox_2"/>
    <property type="match status" value="1"/>
</dbReference>
<accession>A0ABY7AUT9</accession>
<name>A0ABY7AUT9_9PSEU</name>
<sequence length="136" mass="15096">MKELRSLSRAECETLLSSVPVGRLVFSEGALPAIRPVNFLYRGGEIIVRTTRHGAMSRLNGEVVAFEADDVDPEARMGWSVVAVGWVEPVTDIDEVVMLTDPRRRPWPLGERPHYLRIHVEILTGRQLALAGAQPA</sequence>
<dbReference type="Proteomes" id="UP001163203">
    <property type="component" value="Chromosome"/>
</dbReference>
<evidence type="ECO:0000313" key="1">
    <source>
        <dbReference type="EMBL" id="WAL63288.1"/>
    </source>
</evidence>
<reference evidence="1" key="1">
    <citation type="submission" date="2022-11" db="EMBL/GenBank/DDBJ databases">
        <authorList>
            <person name="Mo P."/>
        </authorList>
    </citation>
    <scope>NUCLEOTIDE SEQUENCE</scope>
    <source>
        <strain evidence="1">HUAS 11-8</strain>
    </source>
</reference>
<proteinExistence type="predicted"/>
<evidence type="ECO:0000313" key="2">
    <source>
        <dbReference type="Proteomes" id="UP001163203"/>
    </source>
</evidence>
<dbReference type="RefSeq" id="WP_268441129.1">
    <property type="nucleotide sequence ID" value="NZ_CP113836.1"/>
</dbReference>
<gene>
    <name evidence="1" type="ORF">ORV05_19895</name>
</gene>
<dbReference type="Gene3D" id="2.30.110.10">
    <property type="entry name" value="Electron Transport, Fmn-binding Protein, Chain A"/>
    <property type="match status" value="1"/>
</dbReference>
<protein>
    <submittedName>
        <fullName evidence="1">Pyridoxamine 5'-phosphate oxidase family protein</fullName>
    </submittedName>
</protein>